<evidence type="ECO:0000313" key="5">
    <source>
        <dbReference type="RefSeq" id="XP_022238457.1"/>
    </source>
</evidence>
<proteinExistence type="inferred from homology"/>
<dbReference type="RefSeq" id="XP_022238457.1">
    <property type="nucleotide sequence ID" value="XM_022382749.1"/>
</dbReference>
<dbReference type="Pfam" id="PF19311">
    <property type="entry name" value="KELAA"/>
    <property type="match status" value="1"/>
</dbReference>
<sequence length="709" mass="80755">MFSRLACALYNAVDALAPPLPLHEEFSRHWTAIRSFYTNKESSCWLPVEITNIPDHLHQMACILEQEEGEDETDDAHPCMEYFLQQKILESMCGLARADSPPGIKRHIISFASRILSSVKFDLLPHVSVWSAVHKLAKMCGEELASPYEKEEMDFVFFLSNRLMGDSHLFNHFICDTYRNVSQKSCNSANTSQDGTTEVVIAVQKMDIPLLQSLITFLHSPDHDISSKASDCLVKCAAAFDEKTMNILIQQTEFCCKIVTFLLNQYHEVKRHSSFQDIDDIELFSVHSDENNSSDIHLSTGKRQILSFVRWLSFFDNLVGAQSQLGENLQVVFSDLFLKEEISAELADLENSDKILFTTKLISLCIHSISSEILILDFGIFLVGNESNPELPGGMDHFLKQLLINRCNETTSSSKVKLATLQLFEDLLQKPSEEVMESLILRNLTGRKYYDYLFVDEHIYFSDDEVSCQRKSLYEELDVSPGSSPVSRTFAPSSIHKILNCFLLLLPDELKSCEENDDSAYDVYIKDAHRQFQQCLLLCDEWNWPDHPGFDDDDTDSLVSETSDSETEADATCTFFYEGSFLDMLFCKLENMLQQPYELNLQVTSLISRLALFPHPNLHEYLLNPLIPLVPTARSLYLVLLKLVEDIKVSVQGVQNLKKKLELTRKILLNNEEGCNTFEESNVLEAIIVLEEFCKELAAIAFVKYHACS</sequence>
<dbReference type="PANTHER" id="PTHR21705">
    <property type="entry name" value="RAI16 PROTEIN-RELATED"/>
    <property type="match status" value="1"/>
</dbReference>
<comment type="similarity">
    <text evidence="1">Belongs to the FHIP family.</text>
</comment>
<evidence type="ECO:0000313" key="3">
    <source>
        <dbReference type="Proteomes" id="UP000694941"/>
    </source>
</evidence>
<dbReference type="PANTHER" id="PTHR21705:SF12">
    <property type="entry name" value="FHF COMPLEX SUBUNIT HOOK-INTERACTING PROTEIN C-TERMINAL DOMAIN-CONTAINING PROTEIN"/>
    <property type="match status" value="1"/>
</dbReference>
<gene>
    <name evidence="4 5 6" type="primary">LOC106456947</name>
</gene>
<dbReference type="Pfam" id="PF19314">
    <property type="entry name" value="DUF5917"/>
    <property type="match status" value="1"/>
</dbReference>
<dbReference type="Pfam" id="PF10257">
    <property type="entry name" value="RAI16-like"/>
    <property type="match status" value="1"/>
</dbReference>
<dbReference type="GeneID" id="106456947"/>
<dbReference type="InterPro" id="IPR045668">
    <property type="entry name" value="FHIP_KELAA_motif"/>
</dbReference>
<reference evidence="4 5" key="1">
    <citation type="submission" date="2025-05" db="UniProtKB">
        <authorList>
            <consortium name="RefSeq"/>
        </authorList>
    </citation>
    <scope>IDENTIFICATION</scope>
    <source>
        <tissue evidence="4 5">Muscle</tissue>
    </source>
</reference>
<evidence type="ECO:0000259" key="2">
    <source>
        <dbReference type="Pfam" id="PF19314"/>
    </source>
</evidence>
<dbReference type="InterPro" id="IPR019384">
    <property type="entry name" value="FHIP"/>
</dbReference>
<feature type="domain" description="FHF complex subunit HOOK-interacting protein C-terminal" evidence="2">
    <location>
        <begin position="578"/>
        <end position="670"/>
    </location>
</feature>
<protein>
    <submittedName>
        <fullName evidence="4 5">Protein FAM160B1-like</fullName>
    </submittedName>
</protein>
<accession>A0ABM1AZM3</accession>
<dbReference type="RefSeq" id="XP_013771779.1">
    <property type="nucleotide sequence ID" value="XM_013916325.2"/>
</dbReference>
<evidence type="ECO:0000256" key="1">
    <source>
        <dbReference type="ARBA" id="ARBA00024336"/>
    </source>
</evidence>
<keyword evidence="3" id="KW-1185">Reference proteome</keyword>
<dbReference type="RefSeq" id="XP_022238458.1">
    <property type="nucleotide sequence ID" value="XM_022382750.1"/>
</dbReference>
<organism evidence="3 4">
    <name type="scientific">Limulus polyphemus</name>
    <name type="common">Atlantic horseshoe crab</name>
    <dbReference type="NCBI Taxonomy" id="6850"/>
    <lineage>
        <taxon>Eukaryota</taxon>
        <taxon>Metazoa</taxon>
        <taxon>Ecdysozoa</taxon>
        <taxon>Arthropoda</taxon>
        <taxon>Chelicerata</taxon>
        <taxon>Merostomata</taxon>
        <taxon>Xiphosura</taxon>
        <taxon>Limulidae</taxon>
        <taxon>Limulus</taxon>
    </lineage>
</organism>
<evidence type="ECO:0000313" key="6">
    <source>
        <dbReference type="RefSeq" id="XP_022238458.1"/>
    </source>
</evidence>
<dbReference type="Proteomes" id="UP000694941">
    <property type="component" value="Unplaced"/>
</dbReference>
<evidence type="ECO:0000313" key="4">
    <source>
        <dbReference type="RefSeq" id="XP_013771779.1"/>
    </source>
</evidence>
<dbReference type="InterPro" id="IPR045669">
    <property type="entry name" value="FHIP_C"/>
</dbReference>
<name>A0ABM1AZM3_LIMPO</name>